<proteinExistence type="predicted"/>
<dbReference type="PROSITE" id="PS50162">
    <property type="entry name" value="RECA_2"/>
    <property type="match status" value="1"/>
</dbReference>
<dbReference type="OrthoDB" id="420422at2759"/>
<dbReference type="PANTHER" id="PTHR46644">
    <property type="entry name" value="DNA REPAIR PROTEIN XRCC2"/>
    <property type="match status" value="1"/>
</dbReference>
<dbReference type="GO" id="GO:0033063">
    <property type="term" value="C:Rad51B-Rad51C-Rad51D-XRCC2 complex"/>
    <property type="evidence" value="ECO:0007669"/>
    <property type="project" value="InterPro"/>
</dbReference>
<dbReference type="Gene3D" id="3.40.50.300">
    <property type="entry name" value="P-loop containing nucleotide triphosphate hydrolases"/>
    <property type="match status" value="1"/>
</dbReference>
<gene>
    <name evidence="2" type="ORF">I3842_06G059100</name>
</gene>
<dbReference type="InterPro" id="IPR020588">
    <property type="entry name" value="RecA_ATP-bd"/>
</dbReference>
<dbReference type="GO" id="GO:0003677">
    <property type="term" value="F:DNA binding"/>
    <property type="evidence" value="ECO:0007669"/>
    <property type="project" value="InterPro"/>
</dbReference>
<name>A0A922EU98_CARIL</name>
<dbReference type="GO" id="GO:0005524">
    <property type="term" value="F:ATP binding"/>
    <property type="evidence" value="ECO:0007669"/>
    <property type="project" value="InterPro"/>
</dbReference>
<organism evidence="2 3">
    <name type="scientific">Carya illinoinensis</name>
    <name type="common">Pecan</name>
    <dbReference type="NCBI Taxonomy" id="32201"/>
    <lineage>
        <taxon>Eukaryota</taxon>
        <taxon>Viridiplantae</taxon>
        <taxon>Streptophyta</taxon>
        <taxon>Embryophyta</taxon>
        <taxon>Tracheophyta</taxon>
        <taxon>Spermatophyta</taxon>
        <taxon>Magnoliopsida</taxon>
        <taxon>eudicotyledons</taxon>
        <taxon>Gunneridae</taxon>
        <taxon>Pentapetalae</taxon>
        <taxon>rosids</taxon>
        <taxon>fabids</taxon>
        <taxon>Fagales</taxon>
        <taxon>Juglandaceae</taxon>
        <taxon>Carya</taxon>
    </lineage>
</organism>
<reference evidence="2" key="1">
    <citation type="submission" date="2021-01" db="EMBL/GenBank/DDBJ databases">
        <authorList>
            <person name="Lovell J.T."/>
            <person name="Bentley N."/>
            <person name="Bhattarai G."/>
            <person name="Jenkins J.W."/>
            <person name="Sreedasyam A."/>
            <person name="Alarcon Y."/>
            <person name="Bock C."/>
            <person name="Boston L."/>
            <person name="Carlson J."/>
            <person name="Cervantes K."/>
            <person name="Clermont K."/>
            <person name="Krom N."/>
            <person name="Kubenka K."/>
            <person name="Mamidi S."/>
            <person name="Mattison C."/>
            <person name="Monteros M."/>
            <person name="Pisani C."/>
            <person name="Plott C."/>
            <person name="Rajasekar S."/>
            <person name="Rhein H.S."/>
            <person name="Rohla C."/>
            <person name="Song M."/>
            <person name="Hilaire R.S."/>
            <person name="Shu S."/>
            <person name="Wells L."/>
            <person name="Wang X."/>
            <person name="Webber J."/>
            <person name="Heerema R.J."/>
            <person name="Klein P."/>
            <person name="Conner P."/>
            <person name="Grauke L."/>
            <person name="Grimwood J."/>
            <person name="Schmutz J."/>
            <person name="Randall J.J."/>
        </authorList>
    </citation>
    <scope>NUCLEOTIDE SEQUENCE</scope>
    <source>
        <tissue evidence="2">Leaf</tissue>
    </source>
</reference>
<dbReference type="GO" id="GO:0000724">
    <property type="term" value="P:double-strand break repair via homologous recombination"/>
    <property type="evidence" value="ECO:0007669"/>
    <property type="project" value="InterPro"/>
</dbReference>
<dbReference type="SUPFAM" id="SSF52540">
    <property type="entry name" value="P-loop containing nucleoside triphosphate hydrolases"/>
    <property type="match status" value="1"/>
</dbReference>
<protein>
    <recommendedName>
        <fullName evidence="1">RecA family profile 1 domain-containing protein</fullName>
    </recommendedName>
</protein>
<sequence length="343" mass="39340">MEKVVASPREWIDRNESAKAMLARVLTARPLLLLPPLHRVPLRVGNVVELVGTSSSAKTQILIQAAVSCVLPKEWNGVYYGGLDRLVMFIDLDCRFDILRLSKMLKHRINGQSNGSIKKIDQEHMDFDLWNNDTKKNPTYDEELYSLCMRRFLFIRCYDSFQFLATLKTLHYRIQKEQELHGISVHILMIDGIGAFHWIDRASTFMPLGATNRKTPSLQTVSETVVQEIRKLLLLHPMLVIATKATIFGDRYSMTETKRNLGKLDASNSRSISSTSLQLPYREYMPSVWQTFVTHRVLVGASDDPLIRTNDSDRSLYFSEWLLPPQSFVDKFIVKEAGVFMVP</sequence>
<evidence type="ECO:0000313" key="3">
    <source>
        <dbReference type="Proteomes" id="UP000811246"/>
    </source>
</evidence>
<dbReference type="AlphaFoldDB" id="A0A922EU98"/>
<dbReference type="EMBL" id="CM031830">
    <property type="protein sequence ID" value="KAG6708018.1"/>
    <property type="molecule type" value="Genomic_DNA"/>
</dbReference>
<dbReference type="GO" id="GO:0140664">
    <property type="term" value="F:ATP-dependent DNA damage sensor activity"/>
    <property type="evidence" value="ECO:0007669"/>
    <property type="project" value="InterPro"/>
</dbReference>
<feature type="domain" description="RecA family profile 1" evidence="1">
    <location>
        <begin position="22"/>
        <end position="247"/>
    </location>
</feature>
<comment type="caution">
    <text evidence="2">The sequence shown here is derived from an EMBL/GenBank/DDBJ whole genome shotgun (WGS) entry which is preliminary data.</text>
</comment>
<evidence type="ECO:0000313" key="2">
    <source>
        <dbReference type="EMBL" id="KAG6708018.1"/>
    </source>
</evidence>
<dbReference type="CDD" id="cd19490">
    <property type="entry name" value="XRCC2"/>
    <property type="match status" value="1"/>
</dbReference>
<accession>A0A922EU98</accession>
<evidence type="ECO:0000259" key="1">
    <source>
        <dbReference type="PROSITE" id="PS50162"/>
    </source>
</evidence>
<dbReference type="PANTHER" id="PTHR46644:SF2">
    <property type="entry name" value="DNA REPAIR PROTEIN XRCC2"/>
    <property type="match status" value="1"/>
</dbReference>
<dbReference type="InterPro" id="IPR027417">
    <property type="entry name" value="P-loop_NTPase"/>
</dbReference>
<dbReference type="Proteomes" id="UP000811246">
    <property type="component" value="Chromosome 6"/>
</dbReference>
<dbReference type="InterPro" id="IPR030547">
    <property type="entry name" value="XRCC2"/>
</dbReference>
<dbReference type="GO" id="GO:0005657">
    <property type="term" value="C:replication fork"/>
    <property type="evidence" value="ECO:0007669"/>
    <property type="project" value="InterPro"/>
</dbReference>